<dbReference type="CDD" id="cd02414">
    <property type="entry name" value="KH-II_Jag"/>
    <property type="match status" value="1"/>
</dbReference>
<name>A0A2N2F2V0_9BACT</name>
<sequence>MKDIVKKELDTLLELMGIDAQYEIEVEKVGETSYIKILFDGENLGYLIGGHGKHLDSLQYVLSLLTRKKLGEDDDYRIILDVCGYRKERDEKLEKFAMQKADDARILGEPVDLPPMKASDRRVVHMALQVFDDIKTESIGEDRDRHIRIIPTSEAEMDIISESEEAEEESEE</sequence>
<dbReference type="InterPro" id="IPR039247">
    <property type="entry name" value="KhpB"/>
</dbReference>
<dbReference type="CDD" id="cd02644">
    <property type="entry name" value="R3H_jag"/>
    <property type="match status" value="1"/>
</dbReference>
<dbReference type="Pfam" id="PF01424">
    <property type="entry name" value="R3H"/>
    <property type="match status" value="1"/>
</dbReference>
<dbReference type="InterPro" id="IPR036867">
    <property type="entry name" value="R3H_dom_sf"/>
</dbReference>
<accession>A0A2N2F2V0</accession>
<dbReference type="PROSITE" id="PS51061">
    <property type="entry name" value="R3H"/>
    <property type="match status" value="1"/>
</dbReference>
<dbReference type="SMART" id="SM00393">
    <property type="entry name" value="R3H"/>
    <property type="match status" value="1"/>
</dbReference>
<evidence type="ECO:0000259" key="1">
    <source>
        <dbReference type="PROSITE" id="PS51061"/>
    </source>
</evidence>
<evidence type="ECO:0000313" key="2">
    <source>
        <dbReference type="EMBL" id="PKN02466.1"/>
    </source>
</evidence>
<dbReference type="Pfam" id="PF13083">
    <property type="entry name" value="KH_KhpA-B"/>
    <property type="match status" value="1"/>
</dbReference>
<dbReference type="PANTHER" id="PTHR35800:SF1">
    <property type="entry name" value="RNA-BINDING PROTEIN KHPB"/>
    <property type="match status" value="1"/>
</dbReference>
<reference evidence="2 3" key="1">
    <citation type="journal article" date="2017" name="ISME J.">
        <title>Potential for microbial H2 and metal transformations associated with novel bacteria and archaea in deep terrestrial subsurface sediments.</title>
        <authorList>
            <person name="Hernsdorf A.W."/>
            <person name="Amano Y."/>
            <person name="Miyakawa K."/>
            <person name="Ise K."/>
            <person name="Suzuki Y."/>
            <person name="Anantharaman K."/>
            <person name="Probst A."/>
            <person name="Burstein D."/>
            <person name="Thomas B.C."/>
            <person name="Banfield J.F."/>
        </authorList>
    </citation>
    <scope>NUCLEOTIDE SEQUENCE [LARGE SCALE GENOMIC DNA]</scope>
    <source>
        <strain evidence="2">HGW-Dojkabacteria-1</strain>
    </source>
</reference>
<dbReference type="GO" id="GO:0003723">
    <property type="term" value="F:RNA binding"/>
    <property type="evidence" value="ECO:0007669"/>
    <property type="project" value="InterPro"/>
</dbReference>
<dbReference type="Proteomes" id="UP000233417">
    <property type="component" value="Unassembled WGS sequence"/>
</dbReference>
<gene>
    <name evidence="2" type="ORF">CVU76_00275</name>
</gene>
<feature type="domain" description="R3H" evidence="1">
    <location>
        <begin position="87"/>
        <end position="153"/>
    </location>
</feature>
<dbReference type="SUPFAM" id="SSF82708">
    <property type="entry name" value="R3H domain"/>
    <property type="match status" value="1"/>
</dbReference>
<dbReference type="EMBL" id="PHAO01000001">
    <property type="protein sequence ID" value="PKN02466.1"/>
    <property type="molecule type" value="Genomic_DNA"/>
</dbReference>
<dbReference type="InterPro" id="IPR034079">
    <property type="entry name" value="R3H_KhpB"/>
</dbReference>
<organism evidence="2 3">
    <name type="scientific">Candidatus Dojkabacteria bacterium HGW-Dojkabacteria-1</name>
    <dbReference type="NCBI Taxonomy" id="2013761"/>
    <lineage>
        <taxon>Bacteria</taxon>
        <taxon>Candidatus Dojkabacteria</taxon>
    </lineage>
</organism>
<dbReference type="PANTHER" id="PTHR35800">
    <property type="entry name" value="PROTEIN JAG"/>
    <property type="match status" value="1"/>
</dbReference>
<dbReference type="AlphaFoldDB" id="A0A2N2F2V0"/>
<dbReference type="InterPro" id="IPR001374">
    <property type="entry name" value="R3H_dom"/>
</dbReference>
<evidence type="ECO:0000313" key="3">
    <source>
        <dbReference type="Proteomes" id="UP000233417"/>
    </source>
</evidence>
<dbReference type="InterPro" id="IPR015946">
    <property type="entry name" value="KH_dom-like_a/b"/>
</dbReference>
<comment type="caution">
    <text evidence="2">The sequence shown here is derived from an EMBL/GenBank/DDBJ whole genome shotgun (WGS) entry which is preliminary data.</text>
</comment>
<proteinExistence type="predicted"/>
<dbReference type="InterPro" id="IPR038008">
    <property type="entry name" value="Jag_KH"/>
</dbReference>
<dbReference type="Gene3D" id="3.30.1370.50">
    <property type="entry name" value="R3H-like domain"/>
    <property type="match status" value="1"/>
</dbReference>
<protein>
    <recommendedName>
        <fullName evidence="1">R3H domain-containing protein</fullName>
    </recommendedName>
</protein>
<dbReference type="Gene3D" id="3.30.300.20">
    <property type="match status" value="1"/>
</dbReference>